<dbReference type="PANTHER" id="PTHR31283:SF5">
    <property type="entry name" value="EKC_KEOPS COMPLEX SUBUNIT LAGE3"/>
    <property type="match status" value="1"/>
</dbReference>
<evidence type="ECO:0000256" key="2">
    <source>
        <dbReference type="ARBA" id="ARBA00004496"/>
    </source>
</evidence>
<keyword evidence="10" id="KW-1185">Reference proteome</keyword>
<accession>A0A0B2VA20</accession>
<comment type="caution">
    <text evidence="9">The sequence shown here is derived from an EMBL/GenBank/DDBJ whole genome shotgun (WGS) entry which is preliminary data.</text>
</comment>
<comment type="similarity">
    <text evidence="3">Belongs to the CTAG/PCC1 family.</text>
</comment>
<dbReference type="Pfam" id="PF09341">
    <property type="entry name" value="Pcc1"/>
    <property type="match status" value="1"/>
</dbReference>
<dbReference type="GO" id="GO:0005737">
    <property type="term" value="C:cytoplasm"/>
    <property type="evidence" value="ECO:0007669"/>
    <property type="project" value="UniProtKB-SubCell"/>
</dbReference>
<dbReference type="GO" id="GO:0008033">
    <property type="term" value="P:tRNA processing"/>
    <property type="evidence" value="ECO:0007669"/>
    <property type="project" value="UniProtKB-KW"/>
</dbReference>
<organism evidence="9 10">
    <name type="scientific">Toxocara canis</name>
    <name type="common">Canine roundworm</name>
    <dbReference type="NCBI Taxonomy" id="6265"/>
    <lineage>
        <taxon>Eukaryota</taxon>
        <taxon>Metazoa</taxon>
        <taxon>Ecdysozoa</taxon>
        <taxon>Nematoda</taxon>
        <taxon>Chromadorea</taxon>
        <taxon>Rhabditida</taxon>
        <taxon>Spirurina</taxon>
        <taxon>Ascaridomorpha</taxon>
        <taxon>Ascaridoidea</taxon>
        <taxon>Toxocaridae</taxon>
        <taxon>Toxocara</taxon>
    </lineage>
</organism>
<gene>
    <name evidence="9" type="ORF">Tcan_17029</name>
</gene>
<dbReference type="GO" id="GO:0070525">
    <property type="term" value="P:tRNA threonylcarbamoyladenosine metabolic process"/>
    <property type="evidence" value="ECO:0007669"/>
    <property type="project" value="TreeGrafter"/>
</dbReference>
<comment type="function">
    <text evidence="7">Component of the EKC/KEOPS complex that is required for the formation of a threonylcarbamoyl group on adenosine at position 37 (t(6)A37) in tRNAs that read codons beginning with adenine. The complex is probably involved in the transfer of the threonylcarbamoyl moiety of threonylcarbamoyl-AMP (TC-AMP) to the N6 group of A37. LAGE3 functions as a dimerization module for the complex.</text>
</comment>
<protein>
    <recommendedName>
        <fullName evidence="8">L antigen family member 3</fullName>
    </recommendedName>
</protein>
<dbReference type="EMBL" id="JPKZ01001751">
    <property type="protein sequence ID" value="KHN80286.1"/>
    <property type="molecule type" value="Genomic_DNA"/>
</dbReference>
<evidence type="ECO:0000313" key="10">
    <source>
        <dbReference type="Proteomes" id="UP000031036"/>
    </source>
</evidence>
<dbReference type="FunFam" id="3.30.310.50:FF:000005">
    <property type="entry name" value="L antigen family member 3"/>
    <property type="match status" value="1"/>
</dbReference>
<evidence type="ECO:0000256" key="6">
    <source>
        <dbReference type="ARBA" id="ARBA00023242"/>
    </source>
</evidence>
<dbReference type="GO" id="GO:0000408">
    <property type="term" value="C:EKC/KEOPS complex"/>
    <property type="evidence" value="ECO:0007669"/>
    <property type="project" value="TreeGrafter"/>
</dbReference>
<sequence>MLVCNQFLWKNSLYSVIALKAVRCSVMDESFELCSKLDNRNGKAIEFNDESDKEFEEDNRQVDASTVQRPLHSAVIRIDLGNSEAAQMICRTLAVDKEPMRSTANRVLSTEDSILVVNISSTDRKYLQKSLDNLFDMCDLAKQTYDVVGAYKLNTEEAVAKKKKRVENNS</sequence>
<keyword evidence="4" id="KW-0963">Cytoplasm</keyword>
<dbReference type="STRING" id="6265.A0A0B2VA20"/>
<evidence type="ECO:0000313" key="9">
    <source>
        <dbReference type="EMBL" id="KHN80286.1"/>
    </source>
</evidence>
<evidence type="ECO:0000256" key="8">
    <source>
        <dbReference type="ARBA" id="ARBA00076355"/>
    </source>
</evidence>
<keyword evidence="6" id="KW-0539">Nucleus</keyword>
<dbReference type="Proteomes" id="UP000031036">
    <property type="component" value="Unassembled WGS sequence"/>
</dbReference>
<evidence type="ECO:0000256" key="4">
    <source>
        <dbReference type="ARBA" id="ARBA00022490"/>
    </source>
</evidence>
<dbReference type="GO" id="GO:0005634">
    <property type="term" value="C:nucleus"/>
    <property type="evidence" value="ECO:0007669"/>
    <property type="project" value="UniProtKB-SubCell"/>
</dbReference>
<dbReference type="OrthoDB" id="10025739at2759"/>
<reference evidence="9 10" key="1">
    <citation type="submission" date="2014-11" db="EMBL/GenBank/DDBJ databases">
        <title>Genetic blueprint of the zoonotic pathogen Toxocara canis.</title>
        <authorList>
            <person name="Zhu X.-Q."/>
            <person name="Korhonen P.K."/>
            <person name="Cai H."/>
            <person name="Young N.D."/>
            <person name="Nejsum P."/>
            <person name="von Samson-Himmelstjerna G."/>
            <person name="Boag P.R."/>
            <person name="Tan P."/>
            <person name="Li Q."/>
            <person name="Min J."/>
            <person name="Yang Y."/>
            <person name="Wang X."/>
            <person name="Fang X."/>
            <person name="Hall R.S."/>
            <person name="Hofmann A."/>
            <person name="Sternberg P.W."/>
            <person name="Jex A.R."/>
            <person name="Gasser R.B."/>
        </authorList>
    </citation>
    <scope>NUCLEOTIDE SEQUENCE [LARGE SCALE GENOMIC DNA]</scope>
    <source>
        <strain evidence="9">PN_DK_2014</strain>
    </source>
</reference>
<keyword evidence="5" id="KW-0819">tRNA processing</keyword>
<evidence type="ECO:0000256" key="5">
    <source>
        <dbReference type="ARBA" id="ARBA00022694"/>
    </source>
</evidence>
<evidence type="ECO:0000256" key="1">
    <source>
        <dbReference type="ARBA" id="ARBA00004123"/>
    </source>
</evidence>
<name>A0A0B2VA20_TOXCA</name>
<dbReference type="AlphaFoldDB" id="A0A0B2VA20"/>
<dbReference type="InterPro" id="IPR015419">
    <property type="entry name" value="CTAG/Pcc1"/>
</dbReference>
<dbReference type="PANTHER" id="PTHR31283">
    <property type="entry name" value="EKC/KEOPS COMPLEX SUBUNIT PCC1 FAMILY MEMBER"/>
    <property type="match status" value="1"/>
</dbReference>
<dbReference type="Gene3D" id="3.30.310.50">
    <property type="entry name" value="Alpha-D-phosphohexomutase, C-terminal domain"/>
    <property type="match status" value="1"/>
</dbReference>
<comment type="subcellular location">
    <subcellularLocation>
        <location evidence="2">Cytoplasm</location>
    </subcellularLocation>
    <subcellularLocation>
        <location evidence="1">Nucleus</location>
    </subcellularLocation>
</comment>
<proteinExistence type="inferred from homology"/>
<evidence type="ECO:0000256" key="3">
    <source>
        <dbReference type="ARBA" id="ARBA00007073"/>
    </source>
</evidence>
<evidence type="ECO:0000256" key="7">
    <source>
        <dbReference type="ARBA" id="ARBA00053047"/>
    </source>
</evidence>